<evidence type="ECO:0000313" key="5">
    <source>
        <dbReference type="Proteomes" id="UP001529272"/>
    </source>
</evidence>
<evidence type="ECO:0000313" key="4">
    <source>
        <dbReference type="Proteomes" id="UP000198286"/>
    </source>
</evidence>
<organism evidence="2 4">
    <name type="scientific">Mycobacterium intracellulare subsp. chimaera</name>
    <dbReference type="NCBI Taxonomy" id="222805"/>
    <lineage>
        <taxon>Bacteria</taxon>
        <taxon>Bacillati</taxon>
        <taxon>Actinomycetota</taxon>
        <taxon>Actinomycetes</taxon>
        <taxon>Mycobacteriales</taxon>
        <taxon>Mycobacteriaceae</taxon>
        <taxon>Mycobacterium</taxon>
        <taxon>Mycobacterium avium complex (MAC)</taxon>
    </lineage>
</organism>
<dbReference type="Proteomes" id="UP001529272">
    <property type="component" value="Unassembled WGS sequence"/>
</dbReference>
<reference evidence="3 5" key="3">
    <citation type="submission" date="2023-06" db="EMBL/GenBank/DDBJ databases">
        <title>Itaconate inhibition of nontuberculous mycobacteria.</title>
        <authorList>
            <person name="Breen P."/>
            <person name="Zimbric M."/>
            <person name="Caverly L."/>
        </authorList>
    </citation>
    <scope>NUCLEOTIDE SEQUENCE [LARGE SCALE GENOMIC DNA]</scope>
    <source>
        <strain evidence="3 5">FLAC1071</strain>
    </source>
</reference>
<name>A0A220XWW0_MYCIT</name>
<gene>
    <name evidence="2" type="ORF">MYCOZU2_03343</name>
    <name evidence="3" type="ORF">QRB35_28455</name>
</gene>
<reference evidence="2 4" key="1">
    <citation type="journal article" date="2017" name="Lancet Infect. Dis.">
        <title>Global outbreak of severe Mycobacterium chimaera disease after cardiac surgery: a molecular epidemiological study.</title>
        <authorList>
            <person name="van Ingen J."/>
            <person name="Kohl T."/>
            <person name="Kranzer K."/>
            <person name="Hasse B."/>
            <person name="Keller P."/>
            <person name="Szafranska A."/>
            <person name="Hillemann D."/>
            <person name="Chand M."/>
            <person name="Schreiber P."/>
            <person name="Sommerstein R."/>
            <person name="Berger C."/>
            <person name="Genoni M."/>
            <person name="Ruegg C."/>
            <person name="Troillet N."/>
            <person name="Widmer A.F."/>
            <person name="Becker S.L."/>
            <person name="Herrmann M."/>
            <person name="Eckmanns T."/>
            <person name="Haller S."/>
            <person name="Hoeller C."/>
            <person name="Debast S.B."/>
            <person name="Wolfhagen M.J."/>
            <person name="Hopman J."/>
            <person name="Kluytmans J."/>
            <person name="Langelaar M."/>
            <person name="Notermans D.W."/>
            <person name="ten Oever J."/>
            <person name="van den Barselaar P."/>
            <person name="Vonk A.B.A."/>
            <person name="Vos M.C."/>
            <person name="Ahmed N."/>
            <person name="Brown T."/>
            <person name="Crook D."/>
            <person name="Lamagni T."/>
            <person name="Phin N."/>
            <person name="Smith E.G."/>
            <person name="Zambon M."/>
            <person name="Serr A."/>
            <person name="Goetting T."/>
            <person name="Ebner W."/>
            <person name="Thuermer A."/>
            <person name="Utpatel C."/>
            <person name="Sproer C."/>
            <person name="Bunk B."/>
            <person name="Nubel U."/>
            <person name="Bloemberg G."/>
            <person name="Bottger E."/>
            <person name="Niemann S."/>
            <person name="Wagner D."/>
            <person name="Sax H."/>
        </authorList>
    </citation>
    <scope>NUCLEOTIDE SEQUENCE [LARGE SCALE GENOMIC DNA]</scope>
    <source>
        <strain evidence="2 4">ZUERICH-2</strain>
    </source>
</reference>
<reference evidence="3" key="4">
    <citation type="submission" date="2023-06" db="EMBL/GenBank/DDBJ databases">
        <authorList>
            <person name="Spilker T."/>
        </authorList>
    </citation>
    <scope>NUCLEOTIDE SEQUENCE</scope>
    <source>
        <strain evidence="3">FLAC1071</strain>
    </source>
</reference>
<evidence type="ECO:0000313" key="2">
    <source>
        <dbReference type="EMBL" id="ASL15730.1"/>
    </source>
</evidence>
<evidence type="ECO:0000313" key="3">
    <source>
        <dbReference type="EMBL" id="MDM3929913.1"/>
    </source>
</evidence>
<dbReference type="EMBL" id="CP015267">
    <property type="protein sequence ID" value="ASL15730.1"/>
    <property type="molecule type" value="Genomic_DNA"/>
</dbReference>
<sequence length="124" mass="12690">MIFATRVRLTVLRSLGVITGLVALAAALSGAMSAPIRADMLSNAFLSALTNAGIAYSQPTGTTAMGQSVCPMLFEPGGSFDAVTSKMAEGNGMSYETAGRFTIVAIATYCPALIAPLLGNRLPS</sequence>
<keyword evidence="5" id="KW-1185">Reference proteome</keyword>
<reference evidence="5" key="2">
    <citation type="submission" date="2023-06" db="EMBL/GenBank/DDBJ databases">
        <title>Itaconate inhibition of nontuberculous mycobacteria.</title>
        <authorList>
            <person name="Spilker T."/>
        </authorList>
    </citation>
    <scope>NUCLEOTIDE SEQUENCE [LARGE SCALE GENOMIC DNA]</scope>
    <source>
        <strain evidence="5">FLAC1071</strain>
    </source>
</reference>
<dbReference type="AlphaFoldDB" id="A0A220XWW0"/>
<protein>
    <submittedName>
        <fullName evidence="3">DUF732 domain-containing protein</fullName>
    </submittedName>
    <submittedName>
        <fullName evidence="2">LprJ</fullName>
    </submittedName>
</protein>
<dbReference type="RefSeq" id="WP_172417524.1">
    <property type="nucleotide sequence ID" value="NZ_CP012885.2"/>
</dbReference>
<feature type="domain" description="DUF732" evidence="1">
    <location>
        <begin position="43"/>
        <end position="111"/>
    </location>
</feature>
<dbReference type="Proteomes" id="UP000198286">
    <property type="component" value="Chromosome"/>
</dbReference>
<evidence type="ECO:0000259" key="1">
    <source>
        <dbReference type="Pfam" id="PF05305"/>
    </source>
</evidence>
<proteinExistence type="predicted"/>
<dbReference type="InterPro" id="IPR007969">
    <property type="entry name" value="DUF732"/>
</dbReference>
<dbReference type="EMBL" id="JASZZX010000051">
    <property type="protein sequence ID" value="MDM3929913.1"/>
    <property type="molecule type" value="Genomic_DNA"/>
</dbReference>
<dbReference type="Pfam" id="PF05305">
    <property type="entry name" value="DUF732"/>
    <property type="match status" value="1"/>
</dbReference>
<accession>A0A220XWW0</accession>